<name>A0ACA9Y634_9ASCO</name>
<protein>
    <submittedName>
        <fullName evidence="1">tRNA (Adenine(58)-N(1))-methyltransferase non-catalytic subunit Trm6p</fullName>
    </submittedName>
</protein>
<evidence type="ECO:0000313" key="2">
    <source>
        <dbReference type="Proteomes" id="UP001152531"/>
    </source>
</evidence>
<reference evidence="1" key="1">
    <citation type="submission" date="2022-06" db="EMBL/GenBank/DDBJ databases">
        <authorList>
            <person name="Legras J.-L."/>
            <person name="Devillers H."/>
            <person name="Grondin C."/>
        </authorList>
    </citation>
    <scope>NUCLEOTIDE SEQUENCE</scope>
    <source>
        <strain evidence="1">CLIB 1444</strain>
    </source>
</reference>
<organism evidence="1 2">
    <name type="scientific">[Candida] jaroonii</name>
    <dbReference type="NCBI Taxonomy" id="467808"/>
    <lineage>
        <taxon>Eukaryota</taxon>
        <taxon>Fungi</taxon>
        <taxon>Dikarya</taxon>
        <taxon>Ascomycota</taxon>
        <taxon>Saccharomycotina</taxon>
        <taxon>Pichiomycetes</taxon>
        <taxon>Debaryomycetaceae</taxon>
        <taxon>Yamadazyma</taxon>
    </lineage>
</organism>
<comment type="caution">
    <text evidence="1">The sequence shown here is derived from an EMBL/GenBank/DDBJ whole genome shotgun (WGS) entry which is preliminary data.</text>
</comment>
<gene>
    <name evidence="1" type="ORF">CLIB1444_03S11188</name>
</gene>
<keyword evidence="2" id="KW-1185">Reference proteome</keyword>
<accession>A0ACA9Y634</accession>
<evidence type="ECO:0000313" key="1">
    <source>
        <dbReference type="EMBL" id="CAH6720406.1"/>
    </source>
</evidence>
<sequence>MEFKNKKIITENQHALIRLPSDGMKIIDLKTDGKISLGKFGNFEVKDIVGYCFGQSFEILNDGTVVPIKSMSEQVNIEQPEDEELDRDILTKIFSNSAENNQNIINIGSKIQKLTHEDINELKESGASSNIGQLIISKMIEGHEGFDKKTIHSQQKYLKRKQAKFLRRFTVEYLNSAQLMNYYMEKDLNRLLDMSQETLGLMLNYSNVRPGGKYLLVDETGGLILYAMLEKMGFEGEVLLVHENEHPNYSMLKHCDIPEDVLDKSVKFINWLQILEPSNERIDFEVLSDEQISGLRGGKRAQYFRRLKRANDINHVIDSIETGNFDGFISVTTLDATTFLPYVIPLVGGSRPICIYSQFKETLMEIQHGLMNDKRILAPSIYETRVTPFQTIPGRLHPVMTMRGFGGFVLTGTKVIPQENGIQAVGRGLSKRRREESPQVEKTEDSSDTKSEDIKSEDTKSEEDIEIDEN</sequence>
<proteinExistence type="predicted"/>
<dbReference type="Proteomes" id="UP001152531">
    <property type="component" value="Unassembled WGS sequence"/>
</dbReference>
<dbReference type="EMBL" id="CALSDN010000003">
    <property type="protein sequence ID" value="CAH6720406.1"/>
    <property type="molecule type" value="Genomic_DNA"/>
</dbReference>